<evidence type="ECO:0000313" key="4">
    <source>
        <dbReference type="EMBL" id="CAL4130437.1"/>
    </source>
</evidence>
<sequence>MTPLACATLLGRIEIMEKLLNYGANIFARDSENGDLPIHQAVSNKNHVQIAQLLHDHGSHLDHLNNEGDTPLHVAAYYGNKRVAEWLINHRVDSKALNNEGTSPSDLAESSGHNEMAEWLRSCKSNVA</sequence>
<comment type="caution">
    <text evidence="4">The sequence shown here is derived from an EMBL/GenBank/DDBJ whole genome shotgun (WGS) entry which is preliminary data.</text>
</comment>
<feature type="repeat" description="ANK" evidence="3">
    <location>
        <begin position="67"/>
        <end position="99"/>
    </location>
</feature>
<dbReference type="Pfam" id="PF00023">
    <property type="entry name" value="Ank"/>
    <property type="match status" value="1"/>
</dbReference>
<dbReference type="Gene3D" id="1.25.40.20">
    <property type="entry name" value="Ankyrin repeat-containing domain"/>
    <property type="match status" value="1"/>
</dbReference>
<feature type="non-terminal residue" evidence="4">
    <location>
        <position position="128"/>
    </location>
</feature>
<dbReference type="Pfam" id="PF12796">
    <property type="entry name" value="Ank_2"/>
    <property type="match status" value="1"/>
</dbReference>
<dbReference type="AlphaFoldDB" id="A0AAV2RKX9"/>
<reference evidence="4 5" key="1">
    <citation type="submission" date="2024-05" db="EMBL/GenBank/DDBJ databases">
        <authorList>
            <person name="Wallberg A."/>
        </authorList>
    </citation>
    <scope>NUCLEOTIDE SEQUENCE [LARGE SCALE GENOMIC DNA]</scope>
</reference>
<accession>A0AAV2RKX9</accession>
<proteinExistence type="predicted"/>
<protein>
    <submittedName>
        <fullName evidence="4">Uncharacterized protein</fullName>
    </submittedName>
</protein>
<dbReference type="InterPro" id="IPR002110">
    <property type="entry name" value="Ankyrin_rpt"/>
</dbReference>
<dbReference type="Proteomes" id="UP001497623">
    <property type="component" value="Unassembled WGS sequence"/>
</dbReference>
<feature type="repeat" description="ANK" evidence="3">
    <location>
        <begin position="33"/>
        <end position="66"/>
    </location>
</feature>
<gene>
    <name evidence="4" type="ORF">MNOR_LOCUS26544</name>
</gene>
<dbReference type="SUPFAM" id="SSF48403">
    <property type="entry name" value="Ankyrin repeat"/>
    <property type="match status" value="1"/>
</dbReference>
<organism evidence="4 5">
    <name type="scientific">Meganyctiphanes norvegica</name>
    <name type="common">Northern krill</name>
    <name type="synonym">Thysanopoda norvegica</name>
    <dbReference type="NCBI Taxonomy" id="48144"/>
    <lineage>
        <taxon>Eukaryota</taxon>
        <taxon>Metazoa</taxon>
        <taxon>Ecdysozoa</taxon>
        <taxon>Arthropoda</taxon>
        <taxon>Crustacea</taxon>
        <taxon>Multicrustacea</taxon>
        <taxon>Malacostraca</taxon>
        <taxon>Eumalacostraca</taxon>
        <taxon>Eucarida</taxon>
        <taxon>Euphausiacea</taxon>
        <taxon>Euphausiidae</taxon>
        <taxon>Meganyctiphanes</taxon>
    </lineage>
</organism>
<name>A0AAV2RKX9_MEGNR</name>
<dbReference type="SMART" id="SM00248">
    <property type="entry name" value="ANK"/>
    <property type="match status" value="3"/>
</dbReference>
<evidence type="ECO:0000256" key="1">
    <source>
        <dbReference type="ARBA" id="ARBA00022737"/>
    </source>
</evidence>
<keyword evidence="5" id="KW-1185">Reference proteome</keyword>
<keyword evidence="2 3" id="KW-0040">ANK repeat</keyword>
<dbReference type="PROSITE" id="PS50088">
    <property type="entry name" value="ANK_REPEAT"/>
    <property type="match status" value="3"/>
</dbReference>
<dbReference type="InterPro" id="IPR050776">
    <property type="entry name" value="Ank_Repeat/CDKN_Inhibitor"/>
</dbReference>
<evidence type="ECO:0000313" key="5">
    <source>
        <dbReference type="Proteomes" id="UP001497623"/>
    </source>
</evidence>
<feature type="repeat" description="ANK" evidence="3">
    <location>
        <begin position="1"/>
        <end position="31"/>
    </location>
</feature>
<evidence type="ECO:0000256" key="2">
    <source>
        <dbReference type="ARBA" id="ARBA00023043"/>
    </source>
</evidence>
<dbReference type="PANTHER" id="PTHR24201">
    <property type="entry name" value="ANK_REP_REGION DOMAIN-CONTAINING PROTEIN"/>
    <property type="match status" value="1"/>
</dbReference>
<dbReference type="PROSITE" id="PS50297">
    <property type="entry name" value="ANK_REP_REGION"/>
    <property type="match status" value="2"/>
</dbReference>
<dbReference type="InterPro" id="IPR036770">
    <property type="entry name" value="Ankyrin_rpt-contain_sf"/>
</dbReference>
<keyword evidence="1" id="KW-0677">Repeat</keyword>
<dbReference type="EMBL" id="CAXKWB010026651">
    <property type="protein sequence ID" value="CAL4130437.1"/>
    <property type="molecule type" value="Genomic_DNA"/>
</dbReference>
<evidence type="ECO:0000256" key="3">
    <source>
        <dbReference type="PROSITE-ProRule" id="PRU00023"/>
    </source>
</evidence>